<feature type="region of interest" description="Disordered" evidence="1">
    <location>
        <begin position="64"/>
        <end position="86"/>
    </location>
</feature>
<evidence type="ECO:0000256" key="1">
    <source>
        <dbReference type="SAM" id="MobiDB-lite"/>
    </source>
</evidence>
<proteinExistence type="predicted"/>
<organism evidence="2 3">
    <name type="scientific">Bradyrhizobium australiense</name>
    <dbReference type="NCBI Taxonomy" id="2721161"/>
    <lineage>
        <taxon>Bacteria</taxon>
        <taxon>Pseudomonadati</taxon>
        <taxon>Pseudomonadota</taxon>
        <taxon>Alphaproteobacteria</taxon>
        <taxon>Hyphomicrobiales</taxon>
        <taxon>Nitrobacteraceae</taxon>
        <taxon>Bradyrhizobium</taxon>
    </lineage>
</organism>
<protein>
    <submittedName>
        <fullName evidence="2">Uncharacterized protein</fullName>
    </submittedName>
</protein>
<dbReference type="RefSeq" id="WP_171582504.1">
    <property type="nucleotide sequence ID" value="NZ_JAAVLX010000010.1"/>
</dbReference>
<dbReference type="Proteomes" id="UP000544122">
    <property type="component" value="Unassembled WGS sequence"/>
</dbReference>
<sequence>MAGIRLSRSSAESVETVDGWHSVLPGEVAVKAQAALDKARREHDETATIEAERAAIDERAQAEEALWEKQRPAIPQRCGAGKHHES</sequence>
<accession>A0A7Y4GX65</accession>
<keyword evidence="3" id="KW-1185">Reference proteome</keyword>
<gene>
    <name evidence="2" type="ORF">HCN58_27725</name>
</gene>
<evidence type="ECO:0000313" key="2">
    <source>
        <dbReference type="EMBL" id="NOJ43312.1"/>
    </source>
</evidence>
<dbReference type="AlphaFoldDB" id="A0A7Y4GX65"/>
<reference evidence="2 3" key="1">
    <citation type="submission" date="2020-03" db="EMBL/GenBank/DDBJ databases">
        <title>Bradyrhizobium diversity isolated from nodules of Indigofera sp.</title>
        <authorList>
            <person name="Klepa M."/>
            <person name="Helene L."/>
            <person name="Hungria M."/>
        </authorList>
    </citation>
    <scope>NUCLEOTIDE SEQUENCE [LARGE SCALE GENOMIC DNA]</scope>
    <source>
        <strain evidence="2 3">WSM 1791</strain>
    </source>
</reference>
<comment type="caution">
    <text evidence="2">The sequence shown here is derived from an EMBL/GenBank/DDBJ whole genome shotgun (WGS) entry which is preliminary data.</text>
</comment>
<name>A0A7Y4GX65_9BRAD</name>
<evidence type="ECO:0000313" key="3">
    <source>
        <dbReference type="Proteomes" id="UP000544122"/>
    </source>
</evidence>
<dbReference type="EMBL" id="JAAVLX010000010">
    <property type="protein sequence ID" value="NOJ43312.1"/>
    <property type="molecule type" value="Genomic_DNA"/>
</dbReference>